<gene>
    <name evidence="1" type="ORF">QBC38DRAFT_332349</name>
</gene>
<evidence type="ECO:0000313" key="1">
    <source>
        <dbReference type="EMBL" id="KAK4230728.1"/>
    </source>
</evidence>
<dbReference type="EMBL" id="MU865297">
    <property type="protein sequence ID" value="KAK4230728.1"/>
    <property type="molecule type" value="Genomic_DNA"/>
</dbReference>
<evidence type="ECO:0000313" key="2">
    <source>
        <dbReference type="Proteomes" id="UP001301958"/>
    </source>
</evidence>
<protein>
    <submittedName>
        <fullName evidence="1">Uncharacterized protein</fullName>
    </submittedName>
</protein>
<proteinExistence type="predicted"/>
<feature type="non-terminal residue" evidence="1">
    <location>
        <position position="248"/>
    </location>
</feature>
<reference evidence="1" key="2">
    <citation type="submission" date="2023-05" db="EMBL/GenBank/DDBJ databases">
        <authorList>
            <consortium name="Lawrence Berkeley National Laboratory"/>
            <person name="Steindorff A."/>
            <person name="Hensen N."/>
            <person name="Bonometti L."/>
            <person name="Westerberg I."/>
            <person name="Brannstrom I.O."/>
            <person name="Guillou S."/>
            <person name="Cros-Aarteil S."/>
            <person name="Calhoun S."/>
            <person name="Haridas S."/>
            <person name="Kuo A."/>
            <person name="Mondo S."/>
            <person name="Pangilinan J."/>
            <person name="Riley R."/>
            <person name="Labutti K."/>
            <person name="Andreopoulos B."/>
            <person name="Lipzen A."/>
            <person name="Chen C."/>
            <person name="Yanf M."/>
            <person name="Daum C."/>
            <person name="Ng V."/>
            <person name="Clum A."/>
            <person name="Ohm R."/>
            <person name="Martin F."/>
            <person name="Silar P."/>
            <person name="Natvig D."/>
            <person name="Lalanne C."/>
            <person name="Gautier V."/>
            <person name="Ament-Velasquez S.L."/>
            <person name="Kruys A."/>
            <person name="Hutchinson M.I."/>
            <person name="Powell A.J."/>
            <person name="Barry K."/>
            <person name="Miller A.N."/>
            <person name="Grigoriev I.V."/>
            <person name="Debuchy R."/>
            <person name="Gladieux P."/>
            <person name="Thoren M.H."/>
            <person name="Johannesson H."/>
        </authorList>
    </citation>
    <scope>NUCLEOTIDE SEQUENCE</scope>
    <source>
        <strain evidence="1">CBS 990.96</strain>
    </source>
</reference>
<dbReference type="AlphaFoldDB" id="A0AAN7BW50"/>
<comment type="caution">
    <text evidence="1">The sequence shown here is derived from an EMBL/GenBank/DDBJ whole genome shotgun (WGS) entry which is preliminary data.</text>
</comment>
<accession>A0AAN7BW50</accession>
<organism evidence="1 2">
    <name type="scientific">Podospora fimiseda</name>
    <dbReference type="NCBI Taxonomy" id="252190"/>
    <lineage>
        <taxon>Eukaryota</taxon>
        <taxon>Fungi</taxon>
        <taxon>Dikarya</taxon>
        <taxon>Ascomycota</taxon>
        <taxon>Pezizomycotina</taxon>
        <taxon>Sordariomycetes</taxon>
        <taxon>Sordariomycetidae</taxon>
        <taxon>Sordariales</taxon>
        <taxon>Podosporaceae</taxon>
        <taxon>Podospora</taxon>
    </lineage>
</organism>
<sequence>LNLFLLDGTSDDEITSELTALGHLITDHVENNYHLQSIHQDPAVIQDSLSGLGLDDWTRSQVANLALNPGTRHIAIRSLLAHVIFSALDIRNIEGPSLLPPEVTDFVKSLPPGKPLEPGTSNAKALETWRRLSAFLLHEAGQERSPLPLPASITPQIESLLNTLDRFLCYFVHDDNRAIFDQRRNLDGVIRECATLGYVIFSHPCEWRYSFQVESRNQIVVLPGLERLSKREGETYDSPRVIAWPVAE</sequence>
<dbReference type="Proteomes" id="UP001301958">
    <property type="component" value="Unassembled WGS sequence"/>
</dbReference>
<name>A0AAN7BW50_9PEZI</name>
<keyword evidence="2" id="KW-1185">Reference proteome</keyword>
<feature type="non-terminal residue" evidence="1">
    <location>
        <position position="1"/>
    </location>
</feature>
<reference evidence="1" key="1">
    <citation type="journal article" date="2023" name="Mol. Phylogenet. Evol.">
        <title>Genome-scale phylogeny and comparative genomics of the fungal order Sordariales.</title>
        <authorList>
            <person name="Hensen N."/>
            <person name="Bonometti L."/>
            <person name="Westerberg I."/>
            <person name="Brannstrom I.O."/>
            <person name="Guillou S."/>
            <person name="Cros-Aarteil S."/>
            <person name="Calhoun S."/>
            <person name="Haridas S."/>
            <person name="Kuo A."/>
            <person name="Mondo S."/>
            <person name="Pangilinan J."/>
            <person name="Riley R."/>
            <person name="LaButti K."/>
            <person name="Andreopoulos B."/>
            <person name="Lipzen A."/>
            <person name="Chen C."/>
            <person name="Yan M."/>
            <person name="Daum C."/>
            <person name="Ng V."/>
            <person name="Clum A."/>
            <person name="Steindorff A."/>
            <person name="Ohm R.A."/>
            <person name="Martin F."/>
            <person name="Silar P."/>
            <person name="Natvig D.O."/>
            <person name="Lalanne C."/>
            <person name="Gautier V."/>
            <person name="Ament-Velasquez S.L."/>
            <person name="Kruys A."/>
            <person name="Hutchinson M.I."/>
            <person name="Powell A.J."/>
            <person name="Barry K."/>
            <person name="Miller A.N."/>
            <person name="Grigoriev I.V."/>
            <person name="Debuchy R."/>
            <person name="Gladieux P."/>
            <person name="Hiltunen Thoren M."/>
            <person name="Johannesson H."/>
        </authorList>
    </citation>
    <scope>NUCLEOTIDE SEQUENCE</scope>
    <source>
        <strain evidence="1">CBS 990.96</strain>
    </source>
</reference>